<dbReference type="Proteomes" id="UP001197795">
    <property type="component" value="Unassembled WGS sequence"/>
</dbReference>
<gene>
    <name evidence="2" type="ORF">LKD75_17220</name>
</gene>
<dbReference type="EMBL" id="JAJEPV010000071">
    <property type="protein sequence ID" value="MCC2121298.1"/>
    <property type="molecule type" value="Genomic_DNA"/>
</dbReference>
<feature type="transmembrane region" description="Helical" evidence="1">
    <location>
        <begin position="21"/>
        <end position="43"/>
    </location>
</feature>
<proteinExistence type="predicted"/>
<accession>A0AAE3A541</accession>
<keyword evidence="3" id="KW-1185">Reference proteome</keyword>
<dbReference type="AlphaFoldDB" id="A0AAE3A541"/>
<evidence type="ECO:0000313" key="2">
    <source>
        <dbReference type="EMBL" id="MCC2121298.1"/>
    </source>
</evidence>
<dbReference type="RefSeq" id="WP_022152925.1">
    <property type="nucleotide sequence ID" value="NZ_JAJEPV010000071.1"/>
</dbReference>
<keyword evidence="1" id="KW-1133">Transmembrane helix</keyword>
<protein>
    <submittedName>
        <fullName evidence="2">Uncharacterized protein</fullName>
    </submittedName>
</protein>
<organism evidence="2 3">
    <name type="scientific">Waltera acetigignens</name>
    <dbReference type="NCBI Taxonomy" id="2981769"/>
    <lineage>
        <taxon>Bacteria</taxon>
        <taxon>Bacillati</taxon>
        <taxon>Bacillota</taxon>
        <taxon>Clostridia</taxon>
        <taxon>Lachnospirales</taxon>
        <taxon>Lachnospiraceae</taxon>
        <taxon>Waltera</taxon>
    </lineage>
</organism>
<sequence>MRNENKETNQGKKAIGESMGSRIVLALIVVAVIVTAAKVIPLVRNRVQTSQYPVIELADLQGMELESLSDGKFSFSYPAEDWEVWEQVTTDYHPLTIFYKGTADDGSTSISVAENDTVVTQLKPELLQVMLDGLKEQAPYMVIKESEMRSMEGTPVFYLEDNMSLTQEGLDMMVDTGAWTEETIEAMGGREALLSNNIASDQIQIYQLKNGKIYVYTGNYTDDAQKDMVLDTITVIAQTIKSTGN</sequence>
<evidence type="ECO:0000313" key="3">
    <source>
        <dbReference type="Proteomes" id="UP001197795"/>
    </source>
</evidence>
<keyword evidence="1" id="KW-0812">Transmembrane</keyword>
<reference evidence="2 3" key="1">
    <citation type="submission" date="2021-10" db="EMBL/GenBank/DDBJ databases">
        <title>Anaerobic single-cell dispensing facilitates the cultivation of human gut bacteria.</title>
        <authorList>
            <person name="Afrizal A."/>
        </authorList>
    </citation>
    <scope>NUCLEOTIDE SEQUENCE [LARGE SCALE GENOMIC DNA]</scope>
    <source>
        <strain evidence="2 3">CLA-AA-H273</strain>
    </source>
</reference>
<keyword evidence="1" id="KW-0472">Membrane</keyword>
<comment type="caution">
    <text evidence="2">The sequence shown here is derived from an EMBL/GenBank/DDBJ whole genome shotgun (WGS) entry which is preliminary data.</text>
</comment>
<evidence type="ECO:0000256" key="1">
    <source>
        <dbReference type="SAM" id="Phobius"/>
    </source>
</evidence>
<name>A0AAE3A541_9FIRM</name>